<protein>
    <submittedName>
        <fullName evidence="3">Uncharacterized protein</fullName>
    </submittedName>
</protein>
<keyword evidence="2" id="KW-0472">Membrane</keyword>
<evidence type="ECO:0000256" key="2">
    <source>
        <dbReference type="SAM" id="Phobius"/>
    </source>
</evidence>
<keyword evidence="2" id="KW-1133">Transmembrane helix</keyword>
<sequence>MRNKNSATIIGSVKLKSKSAAFSNSSAKEGGACERENEAAARMTETDLREEGVKERSWWGFGIMGRAILGRALILGLKEGIVGVDVIGALDMEEAMIMFAISMFLLSSLVFPQRG</sequence>
<feature type="compositionally biased region" description="Basic and acidic residues" evidence="1">
    <location>
        <begin position="31"/>
        <end position="46"/>
    </location>
</feature>
<feature type="region of interest" description="Disordered" evidence="1">
    <location>
        <begin position="26"/>
        <end position="46"/>
    </location>
</feature>
<accession>A0AAD2EBY5</accession>
<dbReference type="Proteomes" id="UP000834106">
    <property type="component" value="Chromosome 21"/>
</dbReference>
<reference evidence="3" key="1">
    <citation type="submission" date="2023-05" db="EMBL/GenBank/DDBJ databases">
        <authorList>
            <person name="Huff M."/>
        </authorList>
    </citation>
    <scope>NUCLEOTIDE SEQUENCE</scope>
</reference>
<evidence type="ECO:0000313" key="3">
    <source>
        <dbReference type="EMBL" id="CAI9784944.1"/>
    </source>
</evidence>
<dbReference type="EMBL" id="OU503056">
    <property type="protein sequence ID" value="CAI9784944.1"/>
    <property type="molecule type" value="Genomic_DNA"/>
</dbReference>
<feature type="transmembrane region" description="Helical" evidence="2">
    <location>
        <begin position="58"/>
        <end position="75"/>
    </location>
</feature>
<keyword evidence="2" id="KW-0812">Transmembrane</keyword>
<evidence type="ECO:0000313" key="4">
    <source>
        <dbReference type="Proteomes" id="UP000834106"/>
    </source>
</evidence>
<feature type="transmembrane region" description="Helical" evidence="2">
    <location>
        <begin position="95"/>
        <end position="112"/>
    </location>
</feature>
<name>A0AAD2EBY5_9LAMI</name>
<evidence type="ECO:0000256" key="1">
    <source>
        <dbReference type="SAM" id="MobiDB-lite"/>
    </source>
</evidence>
<keyword evidence="4" id="KW-1185">Reference proteome</keyword>
<gene>
    <name evidence="3" type="ORF">FPE_LOCUS32374</name>
</gene>
<organism evidence="3 4">
    <name type="scientific">Fraxinus pennsylvanica</name>
    <dbReference type="NCBI Taxonomy" id="56036"/>
    <lineage>
        <taxon>Eukaryota</taxon>
        <taxon>Viridiplantae</taxon>
        <taxon>Streptophyta</taxon>
        <taxon>Embryophyta</taxon>
        <taxon>Tracheophyta</taxon>
        <taxon>Spermatophyta</taxon>
        <taxon>Magnoliopsida</taxon>
        <taxon>eudicotyledons</taxon>
        <taxon>Gunneridae</taxon>
        <taxon>Pentapetalae</taxon>
        <taxon>asterids</taxon>
        <taxon>lamiids</taxon>
        <taxon>Lamiales</taxon>
        <taxon>Oleaceae</taxon>
        <taxon>Oleeae</taxon>
        <taxon>Fraxinus</taxon>
    </lineage>
</organism>
<proteinExistence type="predicted"/>
<dbReference type="AlphaFoldDB" id="A0AAD2EBY5"/>